<organism evidence="1 2">
    <name type="scientific">Ophiobolus disseminans</name>
    <dbReference type="NCBI Taxonomy" id="1469910"/>
    <lineage>
        <taxon>Eukaryota</taxon>
        <taxon>Fungi</taxon>
        <taxon>Dikarya</taxon>
        <taxon>Ascomycota</taxon>
        <taxon>Pezizomycotina</taxon>
        <taxon>Dothideomycetes</taxon>
        <taxon>Pleosporomycetidae</taxon>
        <taxon>Pleosporales</taxon>
        <taxon>Pleosporineae</taxon>
        <taxon>Phaeosphaeriaceae</taxon>
        <taxon>Ophiobolus</taxon>
    </lineage>
</organism>
<sequence length="601" mass="68338">MWDGDLEQWVTRSECILNGPDFISFTTVLSRTYGEDALVHSLFSTILGIPDCQIGDVLEELESRRDNGSAGTHLSLTSRIYAFLATKASTEDDWQKIKSAFTEKNLVLGEHRIWHNVSTCLDFFVRRLGIKKASLSMLINEVKRMAEEAQPRIDEVRTRLISIGYLLTKHPMSAGTTKALDDLKEVKFLPKNAGENDHILVGVTDDFAIPDHQRYRHALLAHNVLLAFELDDVQMLHAMFEHLGLTGRYLSNTIKEVSTVEDSHENVTLSRQLQAKAYALYCIISSTLRDLDAIMMEEDIPPVRWIEKPVLDITELVAEERPHTTVLLADDSDAATLVQLRSGIMTPEMTPQRGRVMERPVAEVVVIETVRPSLYPELIEQVVRSARRAASRYTGVEVSGADTLAAEGQRYFDTASTFGSVEQSMWRRIGAAGEAYIFELLSNLNIPTFTLANWQSTIRGELSVSTHFSRISNWLGRETADLVYKDCTGDLTQYLRAHCEGSFPSQISERRNFMRDPIEYFLEVKSSTHDYSTRFYMSGGQYTRMENMALEEDTPPSRVYVILRVYDLTRPNVGLKIFVDPMRFKGRELDFEAEKWYVTAR</sequence>
<dbReference type="AlphaFoldDB" id="A0A6A6ZWW2"/>
<evidence type="ECO:0000313" key="2">
    <source>
        <dbReference type="Proteomes" id="UP000799424"/>
    </source>
</evidence>
<accession>A0A6A6ZWW2</accession>
<dbReference type="EMBL" id="MU006229">
    <property type="protein sequence ID" value="KAF2825039.1"/>
    <property type="molecule type" value="Genomic_DNA"/>
</dbReference>
<evidence type="ECO:0000313" key="1">
    <source>
        <dbReference type="EMBL" id="KAF2825039.1"/>
    </source>
</evidence>
<reference evidence="1" key="1">
    <citation type="journal article" date="2020" name="Stud. Mycol.">
        <title>101 Dothideomycetes genomes: a test case for predicting lifestyles and emergence of pathogens.</title>
        <authorList>
            <person name="Haridas S."/>
            <person name="Albert R."/>
            <person name="Binder M."/>
            <person name="Bloem J."/>
            <person name="Labutti K."/>
            <person name="Salamov A."/>
            <person name="Andreopoulos B."/>
            <person name="Baker S."/>
            <person name="Barry K."/>
            <person name="Bills G."/>
            <person name="Bluhm B."/>
            <person name="Cannon C."/>
            <person name="Castanera R."/>
            <person name="Culley D."/>
            <person name="Daum C."/>
            <person name="Ezra D."/>
            <person name="Gonzalez J."/>
            <person name="Henrissat B."/>
            <person name="Kuo A."/>
            <person name="Liang C."/>
            <person name="Lipzen A."/>
            <person name="Lutzoni F."/>
            <person name="Magnuson J."/>
            <person name="Mondo S."/>
            <person name="Nolan M."/>
            <person name="Ohm R."/>
            <person name="Pangilinan J."/>
            <person name="Park H.-J."/>
            <person name="Ramirez L."/>
            <person name="Alfaro M."/>
            <person name="Sun H."/>
            <person name="Tritt A."/>
            <person name="Yoshinaga Y."/>
            <person name="Zwiers L.-H."/>
            <person name="Turgeon B."/>
            <person name="Goodwin S."/>
            <person name="Spatafora J."/>
            <person name="Crous P."/>
            <person name="Grigoriev I."/>
        </authorList>
    </citation>
    <scope>NUCLEOTIDE SEQUENCE</scope>
    <source>
        <strain evidence="1">CBS 113818</strain>
    </source>
</reference>
<gene>
    <name evidence="1" type="ORF">CC86DRAFT_420454</name>
</gene>
<keyword evidence="2" id="KW-1185">Reference proteome</keyword>
<dbReference type="OrthoDB" id="1262810at2759"/>
<name>A0A6A6ZWW2_9PLEO</name>
<proteinExistence type="predicted"/>
<dbReference type="Proteomes" id="UP000799424">
    <property type="component" value="Unassembled WGS sequence"/>
</dbReference>
<protein>
    <recommendedName>
        <fullName evidence="3">Protein NO VEIN C-terminal domain-containing protein</fullName>
    </recommendedName>
</protein>
<evidence type="ECO:0008006" key="3">
    <source>
        <dbReference type="Google" id="ProtNLM"/>
    </source>
</evidence>